<organism evidence="2 3">
    <name type="scientific">Leersia perrieri</name>
    <dbReference type="NCBI Taxonomy" id="77586"/>
    <lineage>
        <taxon>Eukaryota</taxon>
        <taxon>Viridiplantae</taxon>
        <taxon>Streptophyta</taxon>
        <taxon>Embryophyta</taxon>
        <taxon>Tracheophyta</taxon>
        <taxon>Spermatophyta</taxon>
        <taxon>Magnoliopsida</taxon>
        <taxon>Liliopsida</taxon>
        <taxon>Poales</taxon>
        <taxon>Poaceae</taxon>
        <taxon>BOP clade</taxon>
        <taxon>Oryzoideae</taxon>
        <taxon>Oryzeae</taxon>
        <taxon>Oryzinae</taxon>
        <taxon>Leersia</taxon>
    </lineage>
</organism>
<reference evidence="3" key="2">
    <citation type="submission" date="2013-12" db="EMBL/GenBank/DDBJ databases">
        <authorList>
            <person name="Yu Y."/>
            <person name="Lee S."/>
            <person name="de Baynast K."/>
            <person name="Wissotski M."/>
            <person name="Liu L."/>
            <person name="Talag J."/>
            <person name="Goicoechea J."/>
            <person name="Angelova A."/>
            <person name="Jetty R."/>
            <person name="Kudrna D."/>
            <person name="Golser W."/>
            <person name="Rivera L."/>
            <person name="Zhang J."/>
            <person name="Wing R."/>
        </authorList>
    </citation>
    <scope>NUCLEOTIDE SEQUENCE</scope>
</reference>
<evidence type="ECO:0000256" key="1">
    <source>
        <dbReference type="SAM" id="MobiDB-lite"/>
    </source>
</evidence>
<sequence>MEEQAMTSRMPDPVADAESGGLKFGARQTQRWGALVDTPAVSDLGWIGDVVNDNRTGLAVGSESSTARFSLSVHIHGYFPPFISPTAASDGDPPTAATTTGILGFFPALLAIGGWYRVSEPLGSSEYYYSTLHDF</sequence>
<evidence type="ECO:0000313" key="3">
    <source>
        <dbReference type="Proteomes" id="UP000032180"/>
    </source>
</evidence>
<feature type="region of interest" description="Disordered" evidence="1">
    <location>
        <begin position="1"/>
        <end position="20"/>
    </location>
</feature>
<reference evidence="2" key="3">
    <citation type="submission" date="2015-04" db="UniProtKB">
        <authorList>
            <consortium name="EnsemblPlants"/>
        </authorList>
    </citation>
    <scope>IDENTIFICATION</scope>
</reference>
<keyword evidence="3" id="KW-1185">Reference proteome</keyword>
<dbReference type="AlphaFoldDB" id="A0A0D9W4Q9"/>
<evidence type="ECO:0000313" key="2">
    <source>
        <dbReference type="EnsemblPlants" id="LPERR04G08770.1"/>
    </source>
</evidence>
<dbReference type="Proteomes" id="UP000032180">
    <property type="component" value="Chromosome 4"/>
</dbReference>
<name>A0A0D9W4Q9_9ORYZ</name>
<proteinExistence type="predicted"/>
<dbReference type="EnsemblPlants" id="LPERR04G08770.1">
    <property type="protein sequence ID" value="LPERR04G08770.1"/>
    <property type="gene ID" value="LPERR04G08770"/>
</dbReference>
<dbReference type="HOGENOM" id="CLU_1888748_0_0_1"/>
<protein>
    <submittedName>
        <fullName evidence="2">Uncharacterized protein</fullName>
    </submittedName>
</protein>
<accession>A0A0D9W4Q9</accession>
<reference evidence="2 3" key="1">
    <citation type="submission" date="2012-08" db="EMBL/GenBank/DDBJ databases">
        <title>Oryza genome evolution.</title>
        <authorList>
            <person name="Wing R.A."/>
        </authorList>
    </citation>
    <scope>NUCLEOTIDE SEQUENCE</scope>
</reference>
<dbReference type="Gramene" id="LPERR04G08770.1">
    <property type="protein sequence ID" value="LPERR04G08770.1"/>
    <property type="gene ID" value="LPERR04G08770"/>
</dbReference>